<dbReference type="AlphaFoldDB" id="A0A8S4NWF0"/>
<accession>A0A8S4NWF0</accession>
<dbReference type="Proteomes" id="UP000749559">
    <property type="component" value="Unassembled WGS sequence"/>
</dbReference>
<dbReference type="Pfam" id="PF00755">
    <property type="entry name" value="Carn_acyltransf"/>
    <property type="match status" value="1"/>
</dbReference>
<dbReference type="Gene3D" id="3.30.559.10">
    <property type="entry name" value="Chloramphenicol acetyltransferase-like domain"/>
    <property type="match status" value="1"/>
</dbReference>
<evidence type="ECO:0000259" key="2">
    <source>
        <dbReference type="Pfam" id="PF00755"/>
    </source>
</evidence>
<feature type="domain" description="Choline/carnitine acyltransferase" evidence="2">
    <location>
        <begin position="1"/>
        <end position="185"/>
    </location>
</feature>
<dbReference type="OrthoDB" id="240216at2759"/>
<keyword evidence="4" id="KW-1185">Reference proteome</keyword>
<organism evidence="3 4">
    <name type="scientific">Owenia fusiformis</name>
    <name type="common">Polychaete worm</name>
    <dbReference type="NCBI Taxonomy" id="6347"/>
    <lineage>
        <taxon>Eukaryota</taxon>
        <taxon>Metazoa</taxon>
        <taxon>Spiralia</taxon>
        <taxon>Lophotrochozoa</taxon>
        <taxon>Annelida</taxon>
        <taxon>Polychaeta</taxon>
        <taxon>Sedentaria</taxon>
        <taxon>Canalipalpata</taxon>
        <taxon>Sabellida</taxon>
        <taxon>Oweniida</taxon>
        <taxon>Oweniidae</taxon>
        <taxon>Owenia</taxon>
    </lineage>
</organism>
<comment type="similarity">
    <text evidence="1">Belongs to the carnitine/choline acetyltransferase family.</text>
</comment>
<dbReference type="SUPFAM" id="SSF52777">
    <property type="entry name" value="CoA-dependent acyltransferases"/>
    <property type="match status" value="1"/>
</dbReference>
<dbReference type="PANTHER" id="PTHR22589">
    <property type="entry name" value="CARNITINE O-ACYLTRANSFERASE"/>
    <property type="match status" value="1"/>
</dbReference>
<evidence type="ECO:0000256" key="1">
    <source>
        <dbReference type="ARBA" id="ARBA00005232"/>
    </source>
</evidence>
<feature type="non-terminal residue" evidence="3">
    <location>
        <position position="1"/>
    </location>
</feature>
<dbReference type="GO" id="GO:0005739">
    <property type="term" value="C:mitochondrion"/>
    <property type="evidence" value="ECO:0007669"/>
    <property type="project" value="TreeGrafter"/>
</dbReference>
<dbReference type="PANTHER" id="PTHR22589:SF16">
    <property type="entry name" value="CARNITINE O-PALMITOYLTRANSFERASE 2, MITOCHONDRIAL"/>
    <property type="match status" value="1"/>
</dbReference>
<proteinExistence type="inferred from homology"/>
<sequence length="200" mass="21971">YIKTKKISPDSIMQLAFQMGYYREFNGTVGTYESCSTAAFKHGRTETMRPCTVETLKASKAFNNKGEHSPKELFEILKACSDRHNQLTKEAAMGQGFDRHLFGLRTLAAESGKSPEMFEDPAYARINHHILSTSTLSSPAVLIGGFAPVVSDGFGLGYGVNDARLGCNVACYPERPVTGFLKAVEQSLDDIYDVLEAVKE</sequence>
<dbReference type="GO" id="GO:0006635">
    <property type="term" value="P:fatty acid beta-oxidation"/>
    <property type="evidence" value="ECO:0007669"/>
    <property type="project" value="TreeGrafter"/>
</dbReference>
<comment type="caution">
    <text evidence="3">The sequence shown here is derived from an EMBL/GenBank/DDBJ whole genome shotgun (WGS) entry which is preliminary data.</text>
</comment>
<evidence type="ECO:0000313" key="3">
    <source>
        <dbReference type="EMBL" id="CAH1784277.1"/>
    </source>
</evidence>
<gene>
    <name evidence="3" type="ORF">OFUS_LOCUS10503</name>
</gene>
<name>A0A8S4NWF0_OWEFU</name>
<protein>
    <recommendedName>
        <fullName evidence="2">Choline/carnitine acyltransferase domain-containing protein</fullName>
    </recommendedName>
</protein>
<dbReference type="EMBL" id="CAIIXF020000005">
    <property type="protein sequence ID" value="CAH1784277.1"/>
    <property type="molecule type" value="Genomic_DNA"/>
</dbReference>
<evidence type="ECO:0000313" key="4">
    <source>
        <dbReference type="Proteomes" id="UP000749559"/>
    </source>
</evidence>
<dbReference type="GO" id="GO:0004095">
    <property type="term" value="F:carnitine O-palmitoyltransferase activity"/>
    <property type="evidence" value="ECO:0007669"/>
    <property type="project" value="TreeGrafter"/>
</dbReference>
<dbReference type="InterPro" id="IPR039551">
    <property type="entry name" value="Cho/carn_acyl_trans"/>
</dbReference>
<reference evidence="3" key="1">
    <citation type="submission" date="2022-03" db="EMBL/GenBank/DDBJ databases">
        <authorList>
            <person name="Martin C."/>
        </authorList>
    </citation>
    <scope>NUCLEOTIDE SEQUENCE</scope>
</reference>
<dbReference type="InterPro" id="IPR023213">
    <property type="entry name" value="CAT-like_dom_sf"/>
</dbReference>
<dbReference type="InterPro" id="IPR000542">
    <property type="entry name" value="Carn_acyl_trans"/>
</dbReference>